<protein>
    <submittedName>
        <fullName evidence="2">YlmC/YmxH family sporulation protein</fullName>
    </submittedName>
</protein>
<dbReference type="SUPFAM" id="SSF50346">
    <property type="entry name" value="PRC-barrel domain"/>
    <property type="match status" value="1"/>
</dbReference>
<name>A0A8I0DS81_9FIRM</name>
<dbReference type="EMBL" id="JACOOT010000033">
    <property type="protein sequence ID" value="MBC5652266.1"/>
    <property type="molecule type" value="Genomic_DNA"/>
</dbReference>
<feature type="domain" description="PRC-barrel" evidence="1">
    <location>
        <begin position="2"/>
        <end position="79"/>
    </location>
</feature>
<gene>
    <name evidence="2" type="ORF">H8S54_14420</name>
</gene>
<dbReference type="RefSeq" id="WP_021926491.1">
    <property type="nucleotide sequence ID" value="NZ_JACOOT010000033.1"/>
</dbReference>
<dbReference type="PANTHER" id="PTHR40061:SF1">
    <property type="entry name" value="SPORULATION PROTEIN YLMC-RELATED"/>
    <property type="match status" value="1"/>
</dbReference>
<dbReference type="Pfam" id="PF05239">
    <property type="entry name" value="PRC"/>
    <property type="match status" value="1"/>
</dbReference>
<evidence type="ECO:0000259" key="1">
    <source>
        <dbReference type="Pfam" id="PF05239"/>
    </source>
</evidence>
<dbReference type="AlphaFoldDB" id="A0A8I0DS81"/>
<dbReference type="Gene3D" id="2.30.30.240">
    <property type="entry name" value="PRC-barrel domain"/>
    <property type="match status" value="1"/>
</dbReference>
<reference evidence="2 3" key="1">
    <citation type="submission" date="2020-08" db="EMBL/GenBank/DDBJ databases">
        <title>Genome public.</title>
        <authorList>
            <person name="Liu C."/>
            <person name="Sun Q."/>
        </authorList>
    </citation>
    <scope>NUCLEOTIDE SEQUENCE [LARGE SCALE GENOMIC DNA]</scope>
    <source>
        <strain evidence="2 3">BX17</strain>
    </source>
</reference>
<accession>A0A8I0DS81</accession>
<dbReference type="InterPro" id="IPR027275">
    <property type="entry name" value="PRC-brl_dom"/>
</dbReference>
<dbReference type="InterPro" id="IPR014238">
    <property type="entry name" value="Spore_YlmC/YmxH"/>
</dbReference>
<comment type="caution">
    <text evidence="2">The sequence shown here is derived from an EMBL/GenBank/DDBJ whole genome shotgun (WGS) entry which is preliminary data.</text>
</comment>
<evidence type="ECO:0000313" key="3">
    <source>
        <dbReference type="Proteomes" id="UP000652847"/>
    </source>
</evidence>
<organism evidence="2 3">
    <name type="scientific">Blautia segnis</name>
    <dbReference type="NCBI Taxonomy" id="2763030"/>
    <lineage>
        <taxon>Bacteria</taxon>
        <taxon>Bacillati</taxon>
        <taxon>Bacillota</taxon>
        <taxon>Clostridia</taxon>
        <taxon>Lachnospirales</taxon>
        <taxon>Lachnospiraceae</taxon>
        <taxon>Blautia</taxon>
    </lineage>
</organism>
<evidence type="ECO:0000313" key="2">
    <source>
        <dbReference type="EMBL" id="MBC5652266.1"/>
    </source>
</evidence>
<sequence length="85" mass="9546">MRICELKQKEVINICTCRTLGCPVDVEFDCESGCITAIVVPGPGSFCFCFWGPASEYVIPWNCIRQIGDDIILVEIDEKHCCKKD</sequence>
<dbReference type="InterPro" id="IPR011033">
    <property type="entry name" value="PRC_barrel-like_sf"/>
</dbReference>
<proteinExistence type="predicted"/>
<dbReference type="NCBIfam" id="TIGR02888">
    <property type="entry name" value="spore_YlmC_YmxH"/>
    <property type="match status" value="1"/>
</dbReference>
<keyword evidence="3" id="KW-1185">Reference proteome</keyword>
<dbReference type="PANTHER" id="PTHR40061">
    <property type="entry name" value="SPORULATION PROTEIN YLMC-RELATED"/>
    <property type="match status" value="1"/>
</dbReference>
<dbReference type="Proteomes" id="UP000652847">
    <property type="component" value="Unassembled WGS sequence"/>
</dbReference>